<feature type="region of interest" description="Disordered" evidence="1">
    <location>
        <begin position="1"/>
        <end position="48"/>
    </location>
</feature>
<keyword evidence="3" id="KW-1185">Reference proteome</keyword>
<dbReference type="Proteomes" id="UP001597187">
    <property type="component" value="Unassembled WGS sequence"/>
</dbReference>
<evidence type="ECO:0000313" key="2">
    <source>
        <dbReference type="EMBL" id="MFD1514241.1"/>
    </source>
</evidence>
<protein>
    <submittedName>
        <fullName evidence="2">Uncharacterized protein</fullName>
    </submittedName>
</protein>
<reference evidence="2 3" key="1">
    <citation type="journal article" date="2019" name="Int. J. Syst. Evol. Microbiol.">
        <title>The Global Catalogue of Microorganisms (GCM) 10K type strain sequencing project: providing services to taxonomists for standard genome sequencing and annotation.</title>
        <authorList>
            <consortium name="The Broad Institute Genomics Platform"/>
            <consortium name="The Broad Institute Genome Sequencing Center for Infectious Disease"/>
            <person name="Wu L."/>
            <person name="Ma J."/>
        </authorList>
    </citation>
    <scope>NUCLEOTIDE SEQUENCE [LARGE SCALE GENOMIC DNA]</scope>
    <source>
        <strain evidence="2 3">CGMCC 1.12563</strain>
    </source>
</reference>
<sequence>MLWRARVSAVAGEGGDEDECDVSDRRASAPAPGTAEREAPVATAGEAS</sequence>
<organism evidence="2 3">
    <name type="scientific">Halomarina rubra</name>
    <dbReference type="NCBI Taxonomy" id="2071873"/>
    <lineage>
        <taxon>Archaea</taxon>
        <taxon>Methanobacteriati</taxon>
        <taxon>Methanobacteriota</taxon>
        <taxon>Stenosarchaea group</taxon>
        <taxon>Halobacteria</taxon>
        <taxon>Halobacteriales</taxon>
        <taxon>Natronomonadaceae</taxon>
        <taxon>Halomarina</taxon>
    </lineage>
</organism>
<gene>
    <name evidence="2" type="ORF">ACFSBT_13245</name>
</gene>
<name>A0ABD6AWS5_9EURY</name>
<dbReference type="EMBL" id="JBHUDC010000007">
    <property type="protein sequence ID" value="MFD1514241.1"/>
    <property type="molecule type" value="Genomic_DNA"/>
</dbReference>
<comment type="caution">
    <text evidence="2">The sequence shown here is derived from an EMBL/GenBank/DDBJ whole genome shotgun (WGS) entry which is preliminary data.</text>
</comment>
<dbReference type="AlphaFoldDB" id="A0ABD6AWS5"/>
<evidence type="ECO:0000256" key="1">
    <source>
        <dbReference type="SAM" id="MobiDB-lite"/>
    </source>
</evidence>
<evidence type="ECO:0000313" key="3">
    <source>
        <dbReference type="Proteomes" id="UP001597187"/>
    </source>
</evidence>
<accession>A0ABD6AWS5</accession>
<dbReference type="RefSeq" id="WP_250874215.1">
    <property type="nucleotide sequence ID" value="NZ_JALXFV010000007.1"/>
</dbReference>
<proteinExistence type="predicted"/>